<dbReference type="Proteomes" id="UP000799779">
    <property type="component" value="Unassembled WGS sequence"/>
</dbReference>
<dbReference type="InterPro" id="IPR036047">
    <property type="entry name" value="F-box-like_dom_sf"/>
</dbReference>
<evidence type="ECO:0008006" key="3">
    <source>
        <dbReference type="Google" id="ProtNLM"/>
    </source>
</evidence>
<evidence type="ECO:0000313" key="2">
    <source>
        <dbReference type="Proteomes" id="UP000799779"/>
    </source>
</evidence>
<reference evidence="1" key="1">
    <citation type="journal article" date="2020" name="Stud. Mycol.">
        <title>101 Dothideomycetes genomes: a test case for predicting lifestyles and emergence of pathogens.</title>
        <authorList>
            <person name="Haridas S."/>
            <person name="Albert R."/>
            <person name="Binder M."/>
            <person name="Bloem J."/>
            <person name="Labutti K."/>
            <person name="Salamov A."/>
            <person name="Andreopoulos B."/>
            <person name="Baker S."/>
            <person name="Barry K."/>
            <person name="Bills G."/>
            <person name="Bluhm B."/>
            <person name="Cannon C."/>
            <person name="Castanera R."/>
            <person name="Culley D."/>
            <person name="Daum C."/>
            <person name="Ezra D."/>
            <person name="Gonzalez J."/>
            <person name="Henrissat B."/>
            <person name="Kuo A."/>
            <person name="Liang C."/>
            <person name="Lipzen A."/>
            <person name="Lutzoni F."/>
            <person name="Magnuson J."/>
            <person name="Mondo S."/>
            <person name="Nolan M."/>
            <person name="Ohm R."/>
            <person name="Pangilinan J."/>
            <person name="Park H.-J."/>
            <person name="Ramirez L."/>
            <person name="Alfaro M."/>
            <person name="Sun H."/>
            <person name="Tritt A."/>
            <person name="Yoshinaga Y."/>
            <person name="Zwiers L.-H."/>
            <person name="Turgeon B."/>
            <person name="Goodwin S."/>
            <person name="Spatafora J."/>
            <person name="Crous P."/>
            <person name="Grigoriev I."/>
        </authorList>
    </citation>
    <scope>NUCLEOTIDE SEQUENCE</scope>
    <source>
        <strain evidence="1">CBS 123094</strain>
    </source>
</reference>
<gene>
    <name evidence="1" type="ORF">P154DRAFT_70997</name>
</gene>
<dbReference type="OrthoDB" id="3636801at2759"/>
<name>A0A6A5VX72_9PLEO</name>
<dbReference type="SUPFAM" id="SSF81383">
    <property type="entry name" value="F-box domain"/>
    <property type="match status" value="1"/>
</dbReference>
<accession>A0A6A5VX72</accession>
<organism evidence="1 2">
    <name type="scientific">Amniculicola lignicola CBS 123094</name>
    <dbReference type="NCBI Taxonomy" id="1392246"/>
    <lineage>
        <taxon>Eukaryota</taxon>
        <taxon>Fungi</taxon>
        <taxon>Dikarya</taxon>
        <taxon>Ascomycota</taxon>
        <taxon>Pezizomycotina</taxon>
        <taxon>Dothideomycetes</taxon>
        <taxon>Pleosporomycetidae</taxon>
        <taxon>Pleosporales</taxon>
        <taxon>Amniculicolaceae</taxon>
        <taxon>Amniculicola</taxon>
    </lineage>
</organism>
<dbReference type="InterPro" id="IPR032675">
    <property type="entry name" value="LRR_dom_sf"/>
</dbReference>
<proteinExistence type="predicted"/>
<dbReference type="EMBL" id="ML977702">
    <property type="protein sequence ID" value="KAF1993477.1"/>
    <property type="molecule type" value="Genomic_DNA"/>
</dbReference>
<dbReference type="Gene3D" id="3.80.10.10">
    <property type="entry name" value="Ribonuclease Inhibitor"/>
    <property type="match status" value="1"/>
</dbReference>
<keyword evidence="2" id="KW-1185">Reference proteome</keyword>
<dbReference type="AlphaFoldDB" id="A0A6A5VX72"/>
<protein>
    <recommendedName>
        <fullName evidence="3">F-box domain-containing protein</fullName>
    </recommendedName>
</protein>
<evidence type="ECO:0000313" key="1">
    <source>
        <dbReference type="EMBL" id="KAF1993477.1"/>
    </source>
</evidence>
<sequence length="273" mass="31245">MEYGAMITSILHLSTDLFLELCDYLSHKDLIALSLVNRNLRYLLLPSLFRNTRICDPREPFNLGNRDRRPVSPSFNPMNGASWPTVQTSKPAKEGGWPTLQRASRCLIENRPLLQEVKRLKIWIASQSLYYRIESPGLSNLFVMLFRMHKLQDLHLRLFRPLHIAAHSHLRELAIMQGLPTQATFPAIKRLDIDIDALWIASCCPNLETLSLGLSHRPSGYTEIKARNNPLFNCTANLTFLDAPSEWIKLNAVSISIAFPRLRRLRAHGTRGR</sequence>